<dbReference type="Gene3D" id="3.30.200.20">
    <property type="entry name" value="Phosphorylase Kinase, domain 1"/>
    <property type="match status" value="1"/>
</dbReference>
<evidence type="ECO:0000256" key="15">
    <source>
        <dbReference type="ARBA" id="ARBA00023180"/>
    </source>
</evidence>
<accession>A0A8J5EV66</accession>
<organism evidence="20 21">
    <name type="scientific">Zingiber officinale</name>
    <name type="common">Ginger</name>
    <name type="synonym">Amomum zingiber</name>
    <dbReference type="NCBI Taxonomy" id="94328"/>
    <lineage>
        <taxon>Eukaryota</taxon>
        <taxon>Viridiplantae</taxon>
        <taxon>Streptophyta</taxon>
        <taxon>Embryophyta</taxon>
        <taxon>Tracheophyta</taxon>
        <taxon>Spermatophyta</taxon>
        <taxon>Magnoliopsida</taxon>
        <taxon>Liliopsida</taxon>
        <taxon>Zingiberales</taxon>
        <taxon>Zingiberaceae</taxon>
        <taxon>Zingiber</taxon>
    </lineage>
</organism>
<keyword evidence="10" id="KW-0418">Kinase</keyword>
<keyword evidence="15" id="KW-0325">Glycoprotein</keyword>
<evidence type="ECO:0000313" key="20">
    <source>
        <dbReference type="EMBL" id="KAG6472129.1"/>
    </source>
</evidence>
<evidence type="ECO:0000259" key="19">
    <source>
        <dbReference type="PROSITE" id="PS50011"/>
    </source>
</evidence>
<keyword evidence="6 18" id="KW-0812">Transmembrane</keyword>
<evidence type="ECO:0000256" key="12">
    <source>
        <dbReference type="ARBA" id="ARBA00022989"/>
    </source>
</evidence>
<dbReference type="CDD" id="cd14066">
    <property type="entry name" value="STKc_IRAK"/>
    <property type="match status" value="1"/>
</dbReference>
<evidence type="ECO:0000256" key="10">
    <source>
        <dbReference type="ARBA" id="ARBA00022777"/>
    </source>
</evidence>
<evidence type="ECO:0000256" key="9">
    <source>
        <dbReference type="ARBA" id="ARBA00022741"/>
    </source>
</evidence>
<comment type="caution">
    <text evidence="20">The sequence shown here is derived from an EMBL/GenBank/DDBJ whole genome shotgun (WGS) entry which is preliminary data.</text>
</comment>
<dbReference type="InterPro" id="IPR000719">
    <property type="entry name" value="Prot_kinase_dom"/>
</dbReference>
<protein>
    <recommendedName>
        <fullName evidence="2">non-specific serine/threonine protein kinase</fullName>
        <ecNumber evidence="2">2.7.11.1</ecNumber>
    </recommendedName>
</protein>
<feature type="domain" description="Protein kinase" evidence="19">
    <location>
        <begin position="321"/>
        <end position="595"/>
    </location>
</feature>
<evidence type="ECO:0000256" key="8">
    <source>
        <dbReference type="ARBA" id="ARBA00022737"/>
    </source>
</evidence>
<keyword evidence="9 16" id="KW-0547">Nucleotide-binding</keyword>
<reference evidence="20 21" key="1">
    <citation type="submission" date="2020-08" db="EMBL/GenBank/DDBJ databases">
        <title>Plant Genome Project.</title>
        <authorList>
            <person name="Zhang R.-G."/>
        </authorList>
    </citation>
    <scope>NUCLEOTIDE SEQUENCE [LARGE SCALE GENOMIC DNA]</scope>
    <source>
        <tissue evidence="20">Rhizome</tissue>
    </source>
</reference>
<keyword evidence="7" id="KW-0732">Signal</keyword>
<dbReference type="EMBL" id="JACMSC010000020">
    <property type="protein sequence ID" value="KAG6472129.1"/>
    <property type="molecule type" value="Genomic_DNA"/>
</dbReference>
<evidence type="ECO:0000256" key="11">
    <source>
        <dbReference type="ARBA" id="ARBA00022840"/>
    </source>
</evidence>
<keyword evidence="14" id="KW-0675">Receptor</keyword>
<dbReference type="FunFam" id="3.30.200.20:FF:000328">
    <property type="entry name" value="Leucine-rich repeat protein kinase family protein"/>
    <property type="match status" value="1"/>
</dbReference>
<evidence type="ECO:0000256" key="1">
    <source>
        <dbReference type="ARBA" id="ARBA00004479"/>
    </source>
</evidence>
<evidence type="ECO:0000256" key="3">
    <source>
        <dbReference type="ARBA" id="ARBA00022527"/>
    </source>
</evidence>
<dbReference type="FunFam" id="1.10.510.10:FF:000453">
    <property type="entry name" value="LRR receptor-like serine/threonine-protein kinase HSL2"/>
    <property type="match status" value="1"/>
</dbReference>
<evidence type="ECO:0000256" key="18">
    <source>
        <dbReference type="SAM" id="Phobius"/>
    </source>
</evidence>
<feature type="transmembrane region" description="Helical" evidence="18">
    <location>
        <begin position="250"/>
        <end position="271"/>
    </location>
</feature>
<evidence type="ECO:0000256" key="14">
    <source>
        <dbReference type="ARBA" id="ARBA00023170"/>
    </source>
</evidence>
<dbReference type="PANTHER" id="PTHR45974:SF242">
    <property type="entry name" value="LEUCINE-RICH REPEAT PROTEIN KINASE FAMILY PROTEIN"/>
    <property type="match status" value="1"/>
</dbReference>
<dbReference type="InterPro" id="IPR001245">
    <property type="entry name" value="Ser-Thr/Tyr_kinase_cat_dom"/>
</dbReference>
<evidence type="ECO:0000256" key="13">
    <source>
        <dbReference type="ARBA" id="ARBA00023136"/>
    </source>
</evidence>
<dbReference type="GO" id="GO:0004674">
    <property type="term" value="F:protein serine/threonine kinase activity"/>
    <property type="evidence" value="ECO:0007669"/>
    <property type="project" value="UniProtKB-KW"/>
</dbReference>
<sequence length="639" mass="70675">MTNVCFHADCSRVIQSGGLSGKVPEALFSFPQLQQVILDYNHFNGTLQLGTSVSKQLNLVSFINNNLSELVTGGYTESLILVGNPLCNQSSNKKYCTRSQQSPVPYSTSVVNCGSNLCPPDQSPSPQSCSCAYPFQGVMYFIAPLVRDVSNRTLFQELEKKLETVLDLTPGSVFLQNVSFNNDFYMQIYVKIFPSSGMYFSRSEIQDIGFDLSNQTFKAPSSFGPYYFIAFTYPFPAVEGRSTMSVGLKIGIAACCALLVIGLLVVTIYALRQRRRAERAIERSKAFGSWTRSGEENSDAPQLKGARWFSYEELRRCTNNFSVSNEIGSGGYGKVYRGMLPGGPIVAIKRAQQGSTQGALEFKTEIELLSRVHHKNLVSLVGFCFDQGEQMLVYEFVPNGTLRESLSGKSGILLDWRRRLRIALGSARGLAYLHELADPPIIHRDVKSSNILLDENLNAKVADFGLSKLISDDEKGHVSTQVKGTMGYLDPEYYLTQQLTDKSDVYSFGVVMLEMITAKQPIVKGKYIVREVKMAIDASDEESYGLKELMDPVIQIATNLIGFRKYTELALRCLEELAADRPTMSDVVKEIEMLLQSNGLSTHSQSASSSTISGSRKDPSEGAFDYSGAYSFSAKPEPK</sequence>
<dbReference type="PROSITE" id="PS50011">
    <property type="entry name" value="PROTEIN_KINASE_DOM"/>
    <property type="match status" value="1"/>
</dbReference>
<keyword evidence="13 18" id="KW-0472">Membrane</keyword>
<evidence type="ECO:0000313" key="21">
    <source>
        <dbReference type="Proteomes" id="UP000734854"/>
    </source>
</evidence>
<dbReference type="PROSITE" id="PS00108">
    <property type="entry name" value="PROTEIN_KINASE_ST"/>
    <property type="match status" value="1"/>
</dbReference>
<keyword evidence="3" id="KW-0723">Serine/threonine-protein kinase</keyword>
<evidence type="ECO:0000256" key="16">
    <source>
        <dbReference type="PROSITE-ProRule" id="PRU10141"/>
    </source>
</evidence>
<name>A0A8J5EV66_ZINOF</name>
<keyword evidence="21" id="KW-1185">Reference proteome</keyword>
<dbReference type="AlphaFoldDB" id="A0A8J5EV66"/>
<evidence type="ECO:0000256" key="7">
    <source>
        <dbReference type="ARBA" id="ARBA00022729"/>
    </source>
</evidence>
<dbReference type="Pfam" id="PF07714">
    <property type="entry name" value="PK_Tyr_Ser-Thr"/>
    <property type="match status" value="1"/>
</dbReference>
<proteinExistence type="predicted"/>
<keyword evidence="11 16" id="KW-0067">ATP-binding</keyword>
<evidence type="ECO:0000256" key="4">
    <source>
        <dbReference type="ARBA" id="ARBA00022614"/>
    </source>
</evidence>
<dbReference type="PANTHER" id="PTHR45974">
    <property type="entry name" value="RECEPTOR-LIKE PROTEIN 55"/>
    <property type="match status" value="1"/>
</dbReference>
<feature type="compositionally biased region" description="Low complexity" evidence="17">
    <location>
        <begin position="601"/>
        <end position="614"/>
    </location>
</feature>
<dbReference type="Proteomes" id="UP000734854">
    <property type="component" value="Unassembled WGS sequence"/>
</dbReference>
<dbReference type="GO" id="GO:0005524">
    <property type="term" value="F:ATP binding"/>
    <property type="evidence" value="ECO:0007669"/>
    <property type="project" value="UniProtKB-UniRule"/>
</dbReference>
<keyword evidence="5" id="KW-0808">Transferase</keyword>
<dbReference type="SMART" id="SM00220">
    <property type="entry name" value="S_TKc"/>
    <property type="match status" value="1"/>
</dbReference>
<comment type="subcellular location">
    <subcellularLocation>
        <location evidence="1">Membrane</location>
        <topology evidence="1">Single-pass type I membrane protein</topology>
    </subcellularLocation>
</comment>
<dbReference type="GO" id="GO:0016020">
    <property type="term" value="C:membrane"/>
    <property type="evidence" value="ECO:0007669"/>
    <property type="project" value="UniProtKB-SubCell"/>
</dbReference>
<keyword evidence="8" id="KW-0677">Repeat</keyword>
<dbReference type="Gene3D" id="1.10.510.10">
    <property type="entry name" value="Transferase(Phosphotransferase) domain 1"/>
    <property type="match status" value="1"/>
</dbReference>
<evidence type="ECO:0000256" key="2">
    <source>
        <dbReference type="ARBA" id="ARBA00012513"/>
    </source>
</evidence>
<dbReference type="InterPro" id="IPR017441">
    <property type="entry name" value="Protein_kinase_ATP_BS"/>
</dbReference>
<gene>
    <name evidence="20" type="ORF">ZIOFF_069586</name>
</gene>
<feature type="region of interest" description="Disordered" evidence="17">
    <location>
        <begin position="601"/>
        <end position="639"/>
    </location>
</feature>
<dbReference type="SUPFAM" id="SSF56112">
    <property type="entry name" value="Protein kinase-like (PK-like)"/>
    <property type="match status" value="1"/>
</dbReference>
<evidence type="ECO:0000256" key="6">
    <source>
        <dbReference type="ARBA" id="ARBA00022692"/>
    </source>
</evidence>
<dbReference type="PROSITE" id="PS00107">
    <property type="entry name" value="PROTEIN_KINASE_ATP"/>
    <property type="match status" value="1"/>
</dbReference>
<keyword evidence="4" id="KW-0433">Leucine-rich repeat</keyword>
<dbReference type="EC" id="2.7.11.1" evidence="2"/>
<feature type="binding site" evidence="16">
    <location>
        <position position="349"/>
    </location>
    <ligand>
        <name>ATP</name>
        <dbReference type="ChEBI" id="CHEBI:30616"/>
    </ligand>
</feature>
<evidence type="ECO:0000256" key="5">
    <source>
        <dbReference type="ARBA" id="ARBA00022679"/>
    </source>
</evidence>
<evidence type="ECO:0000256" key="17">
    <source>
        <dbReference type="SAM" id="MobiDB-lite"/>
    </source>
</evidence>
<dbReference type="InterPro" id="IPR008271">
    <property type="entry name" value="Ser/Thr_kinase_AS"/>
</dbReference>
<dbReference type="InterPro" id="IPR011009">
    <property type="entry name" value="Kinase-like_dom_sf"/>
</dbReference>
<keyword evidence="12 18" id="KW-1133">Transmembrane helix</keyword>